<dbReference type="Pfam" id="PF13579">
    <property type="entry name" value="Glyco_trans_4_4"/>
    <property type="match status" value="1"/>
</dbReference>
<dbReference type="GO" id="GO:0016757">
    <property type="term" value="F:glycosyltransferase activity"/>
    <property type="evidence" value="ECO:0007669"/>
    <property type="project" value="InterPro"/>
</dbReference>
<dbReference type="InterPro" id="IPR050194">
    <property type="entry name" value="Glycosyltransferase_grp1"/>
</dbReference>
<dbReference type="SUPFAM" id="SSF53756">
    <property type="entry name" value="UDP-Glycosyltransferase/glycogen phosphorylase"/>
    <property type="match status" value="1"/>
</dbReference>
<proteinExistence type="predicted"/>
<dbReference type="Gene3D" id="3.40.50.2000">
    <property type="entry name" value="Glycogen Phosphorylase B"/>
    <property type="match status" value="2"/>
</dbReference>
<dbReference type="InterPro" id="IPR028098">
    <property type="entry name" value="Glyco_trans_4-like_N"/>
</dbReference>
<reference evidence="3 4" key="1">
    <citation type="journal article" date="2014" name="BMC Genomics">
        <title>Comparison of environmental and isolate Sulfobacillus genomes reveals diverse carbon, sulfur, nitrogen, and hydrogen metabolisms.</title>
        <authorList>
            <person name="Justice N.B."/>
            <person name="Norman A."/>
            <person name="Brown C.T."/>
            <person name="Singh A."/>
            <person name="Thomas B.C."/>
            <person name="Banfield J.F."/>
        </authorList>
    </citation>
    <scope>NUCLEOTIDE SEQUENCE [LARGE SCALE GENOMIC DNA]</scope>
    <source>
        <strain evidence="3">AMDSBA4</strain>
    </source>
</reference>
<feature type="domain" description="Glycosyltransferase subfamily 4-like N-terminal" evidence="2">
    <location>
        <begin position="35"/>
        <end position="202"/>
    </location>
</feature>
<dbReference type="PANTHER" id="PTHR45947">
    <property type="entry name" value="SULFOQUINOVOSYL TRANSFERASE SQD2"/>
    <property type="match status" value="1"/>
</dbReference>
<gene>
    <name evidence="3" type="ORF">C7B46_04085</name>
</gene>
<evidence type="ECO:0000259" key="1">
    <source>
        <dbReference type="Pfam" id="PF00534"/>
    </source>
</evidence>
<sequence>MGSSHSGRCFKLPRRVLQISLTADPLNPLDGGELGGQQIVVREASLGLQHQGFGVDVLTVAQHPMLPHHASLGQKGQVIRTSRVAASLSDPQWLQLQEQLFHDAMTWIEGNHRRYQLVHSHFWVSGLIGERIARHLGIPWVHSPYKMAEWVKRPYGEYSETRREHEQKLIANADAIVVPYLKETDLVHRYAPNVPIYVVAPGVDVTSFFSRDPGPVLKGLGLSRRPLLYVGHLDVGRGIHDVLEYMTTQTLPEDLVLLLIGGDRGAVVQGHPQDPRLAELAEALGHHVRFLGPMPHRAVAMYFATAQAVIAPNQGPTLGMAVLEALASGTPVVGSNVPGVADWIDPGVNGFVCEDNSVATLWHYARVLWDDANLAHKMGLAGQTVIHQSHGGDAMASELAQVYEEVCQGNSPSVDAG</sequence>
<evidence type="ECO:0000313" key="4">
    <source>
        <dbReference type="Proteomes" id="UP000242972"/>
    </source>
</evidence>
<evidence type="ECO:0000313" key="3">
    <source>
        <dbReference type="EMBL" id="PSR34623.1"/>
    </source>
</evidence>
<organism evidence="3 4">
    <name type="scientific">Sulfobacillus benefaciens</name>
    <dbReference type="NCBI Taxonomy" id="453960"/>
    <lineage>
        <taxon>Bacteria</taxon>
        <taxon>Bacillati</taxon>
        <taxon>Bacillota</taxon>
        <taxon>Clostridia</taxon>
        <taxon>Eubacteriales</taxon>
        <taxon>Clostridiales Family XVII. Incertae Sedis</taxon>
        <taxon>Sulfobacillus</taxon>
    </lineage>
</organism>
<dbReference type="PANTHER" id="PTHR45947:SF3">
    <property type="entry name" value="SULFOQUINOVOSYL TRANSFERASE SQD2"/>
    <property type="match status" value="1"/>
</dbReference>
<evidence type="ECO:0000259" key="2">
    <source>
        <dbReference type="Pfam" id="PF13579"/>
    </source>
</evidence>
<dbReference type="Proteomes" id="UP000242972">
    <property type="component" value="Unassembled WGS sequence"/>
</dbReference>
<protein>
    <submittedName>
        <fullName evidence="3">Glycosyl transferase family 1</fullName>
    </submittedName>
</protein>
<comment type="caution">
    <text evidence="3">The sequence shown here is derived from an EMBL/GenBank/DDBJ whole genome shotgun (WGS) entry which is preliminary data.</text>
</comment>
<dbReference type="EMBL" id="PXYW01000007">
    <property type="protein sequence ID" value="PSR34623.1"/>
    <property type="molecule type" value="Genomic_DNA"/>
</dbReference>
<dbReference type="Pfam" id="PF00534">
    <property type="entry name" value="Glycos_transf_1"/>
    <property type="match status" value="1"/>
</dbReference>
<name>A0A2T2XJE9_9FIRM</name>
<accession>A0A2T2XJE9</accession>
<dbReference type="AlphaFoldDB" id="A0A2T2XJE9"/>
<dbReference type="InterPro" id="IPR001296">
    <property type="entry name" value="Glyco_trans_1"/>
</dbReference>
<keyword evidence="3" id="KW-0808">Transferase</keyword>
<feature type="domain" description="Glycosyl transferase family 1" evidence="1">
    <location>
        <begin position="227"/>
        <end position="382"/>
    </location>
</feature>